<dbReference type="CDD" id="cd18682">
    <property type="entry name" value="PIN_VapC-like"/>
    <property type="match status" value="1"/>
</dbReference>
<gene>
    <name evidence="2" type="ORF">ACFFLM_08165</name>
</gene>
<accession>A0ABV6AWR9</accession>
<reference evidence="2 3" key="1">
    <citation type="submission" date="2024-09" db="EMBL/GenBank/DDBJ databases">
        <authorList>
            <person name="Sun Q."/>
            <person name="Mori K."/>
        </authorList>
    </citation>
    <scope>NUCLEOTIDE SEQUENCE [LARGE SCALE GENOMIC DNA]</scope>
    <source>
        <strain evidence="2 3">JCM 13503</strain>
    </source>
</reference>
<dbReference type="Proteomes" id="UP001589733">
    <property type="component" value="Unassembled WGS sequence"/>
</dbReference>
<dbReference type="Pfam" id="PF01850">
    <property type="entry name" value="PIN"/>
    <property type="match status" value="1"/>
</dbReference>
<comment type="caution">
    <text evidence="2">The sequence shown here is derived from an EMBL/GenBank/DDBJ whole genome shotgun (WGS) entry which is preliminary data.</text>
</comment>
<sequence>MTVLDASAVIAWLRQEPGADQVDAALQNDAVISAINFAEVLSKVGERGGDVRAVARDLRIEGLRVEPYGDEDAVVTGELRSLTQVQGLSLGDRACLALARRLGLPALTADQQWANISVGVHVQLIR</sequence>
<dbReference type="Gene3D" id="3.40.50.1010">
    <property type="entry name" value="5'-nuclease"/>
    <property type="match status" value="1"/>
</dbReference>
<evidence type="ECO:0000313" key="3">
    <source>
        <dbReference type="Proteomes" id="UP001589733"/>
    </source>
</evidence>
<dbReference type="InterPro" id="IPR029060">
    <property type="entry name" value="PIN-like_dom_sf"/>
</dbReference>
<dbReference type="RefSeq" id="WP_380007910.1">
    <property type="nucleotide sequence ID" value="NZ_JBHLYR010000025.1"/>
</dbReference>
<dbReference type="InterPro" id="IPR002716">
    <property type="entry name" value="PIN_dom"/>
</dbReference>
<keyword evidence="3" id="KW-1185">Reference proteome</keyword>
<feature type="domain" description="PIN" evidence="1">
    <location>
        <begin position="3"/>
        <end position="116"/>
    </location>
</feature>
<dbReference type="SUPFAM" id="SSF88723">
    <property type="entry name" value="PIN domain-like"/>
    <property type="match status" value="1"/>
</dbReference>
<organism evidence="2 3">
    <name type="scientific">Deinococcus oregonensis</name>
    <dbReference type="NCBI Taxonomy" id="1805970"/>
    <lineage>
        <taxon>Bacteria</taxon>
        <taxon>Thermotogati</taxon>
        <taxon>Deinococcota</taxon>
        <taxon>Deinococci</taxon>
        <taxon>Deinococcales</taxon>
        <taxon>Deinococcaceae</taxon>
        <taxon>Deinococcus</taxon>
    </lineage>
</organism>
<proteinExistence type="predicted"/>
<evidence type="ECO:0000259" key="1">
    <source>
        <dbReference type="Pfam" id="PF01850"/>
    </source>
</evidence>
<protein>
    <submittedName>
        <fullName evidence="2">Type II toxin-antitoxin system VapC family toxin</fullName>
    </submittedName>
</protein>
<evidence type="ECO:0000313" key="2">
    <source>
        <dbReference type="EMBL" id="MFB9991936.1"/>
    </source>
</evidence>
<name>A0ABV6AWR9_9DEIO</name>
<dbReference type="EMBL" id="JBHLYR010000025">
    <property type="protein sequence ID" value="MFB9991936.1"/>
    <property type="molecule type" value="Genomic_DNA"/>
</dbReference>